<protein>
    <submittedName>
        <fullName evidence="1">Uncharacterized protein</fullName>
    </submittedName>
</protein>
<organism evidence="1 2">
    <name type="scientific">Microvirga lupini</name>
    <dbReference type="NCBI Taxonomy" id="420324"/>
    <lineage>
        <taxon>Bacteria</taxon>
        <taxon>Pseudomonadati</taxon>
        <taxon>Pseudomonadota</taxon>
        <taxon>Alphaproteobacteria</taxon>
        <taxon>Hyphomicrobiales</taxon>
        <taxon>Methylobacteriaceae</taxon>
        <taxon>Microvirga</taxon>
    </lineage>
</organism>
<gene>
    <name evidence="1" type="ORF">FHR70_001513</name>
</gene>
<reference evidence="1 2" key="1">
    <citation type="submission" date="2020-08" db="EMBL/GenBank/DDBJ databases">
        <title>The Agave Microbiome: Exploring the role of microbial communities in plant adaptations to desert environments.</title>
        <authorList>
            <person name="Partida-Martinez L.P."/>
        </authorList>
    </citation>
    <scope>NUCLEOTIDE SEQUENCE [LARGE SCALE GENOMIC DNA]</scope>
    <source>
        <strain evidence="1 2">AT3.9</strain>
    </source>
</reference>
<comment type="caution">
    <text evidence="1">The sequence shown here is derived from an EMBL/GenBank/DDBJ whole genome shotgun (WGS) entry which is preliminary data.</text>
</comment>
<accession>A0A7W4VJR3</accession>
<evidence type="ECO:0000313" key="2">
    <source>
        <dbReference type="Proteomes" id="UP000532010"/>
    </source>
</evidence>
<dbReference type="EMBL" id="JACHWB010000002">
    <property type="protein sequence ID" value="MBB3018459.1"/>
    <property type="molecule type" value="Genomic_DNA"/>
</dbReference>
<sequence>MKYKSHEEFFETIGSDYVQGYGWGEQLSSFTVEELYRHFKARYEAERKAGETAPDGVAA</sequence>
<dbReference type="RefSeq" id="WP_183448733.1">
    <property type="nucleotide sequence ID" value="NZ_JACHWB010000002.1"/>
</dbReference>
<evidence type="ECO:0000313" key="1">
    <source>
        <dbReference type="EMBL" id="MBB3018459.1"/>
    </source>
</evidence>
<proteinExistence type="predicted"/>
<keyword evidence="2" id="KW-1185">Reference proteome</keyword>
<name>A0A7W4VJR3_9HYPH</name>
<dbReference type="Proteomes" id="UP000532010">
    <property type="component" value="Unassembled WGS sequence"/>
</dbReference>
<dbReference type="AlphaFoldDB" id="A0A7W4VJR3"/>